<keyword evidence="1" id="KW-1133">Transmembrane helix</keyword>
<reference evidence="2" key="1">
    <citation type="submission" date="2020-04" db="EMBL/GenBank/DDBJ databases">
        <title>Deep metagenomics examines the oral microbiome during advanced dental caries in children, revealing novel taxa and co-occurrences with host molecules.</title>
        <authorList>
            <person name="Baker J.L."/>
            <person name="Morton J.T."/>
            <person name="Dinis M."/>
            <person name="Alvarez R."/>
            <person name="Tran N.C."/>
            <person name="Knight R."/>
            <person name="Edlund A."/>
        </authorList>
    </citation>
    <scope>NUCLEOTIDE SEQUENCE</scope>
    <source>
        <strain evidence="2">JCVI_38_bin.5</strain>
    </source>
</reference>
<sequence>MKILNNKDGQMTVELAVLIPVVVVVALIAINFMEFIDACAAFDVLSSDTVISQAVSPSQGVDTGALCAQLEGDIASGLQREGSCSVSVRCEDQGLAEGSLTNCLLPHYVKYVCTLKFKPWPRNLNLPIVSYSAPLELSHEKSIVVDMFKSGVVI</sequence>
<keyword evidence="1" id="KW-0812">Transmembrane</keyword>
<accession>A0A930VX76</accession>
<name>A0A930VX76_9ACTN</name>
<dbReference type="Proteomes" id="UP000698335">
    <property type="component" value="Unassembled WGS sequence"/>
</dbReference>
<evidence type="ECO:0000256" key="1">
    <source>
        <dbReference type="SAM" id="Phobius"/>
    </source>
</evidence>
<keyword evidence="1" id="KW-0472">Membrane</keyword>
<evidence type="ECO:0008006" key="4">
    <source>
        <dbReference type="Google" id="ProtNLM"/>
    </source>
</evidence>
<protein>
    <recommendedName>
        <fullName evidence="4">TadE-like protein</fullName>
    </recommendedName>
</protein>
<dbReference type="AlphaFoldDB" id="A0A930VX76"/>
<proteinExistence type="predicted"/>
<gene>
    <name evidence="2" type="ORF">HXK26_02245</name>
</gene>
<dbReference type="EMBL" id="JABZGW010000060">
    <property type="protein sequence ID" value="MBF4807504.1"/>
    <property type="molecule type" value="Genomic_DNA"/>
</dbReference>
<organism evidence="2 3">
    <name type="scientific">Lancefieldella rimae</name>
    <dbReference type="NCBI Taxonomy" id="1383"/>
    <lineage>
        <taxon>Bacteria</taxon>
        <taxon>Bacillati</taxon>
        <taxon>Actinomycetota</taxon>
        <taxon>Coriobacteriia</taxon>
        <taxon>Coriobacteriales</taxon>
        <taxon>Atopobiaceae</taxon>
        <taxon>Lancefieldella</taxon>
    </lineage>
</organism>
<comment type="caution">
    <text evidence="2">The sequence shown here is derived from an EMBL/GenBank/DDBJ whole genome shotgun (WGS) entry which is preliminary data.</text>
</comment>
<evidence type="ECO:0000313" key="2">
    <source>
        <dbReference type="EMBL" id="MBF4807504.1"/>
    </source>
</evidence>
<evidence type="ECO:0000313" key="3">
    <source>
        <dbReference type="Proteomes" id="UP000698335"/>
    </source>
</evidence>
<feature type="transmembrane region" description="Helical" evidence="1">
    <location>
        <begin position="12"/>
        <end position="33"/>
    </location>
</feature>